<dbReference type="PANTHER" id="PTHR43065:SF46">
    <property type="entry name" value="C4-DICARBOXYLATE TRANSPORT SENSOR PROTEIN DCTB"/>
    <property type="match status" value="1"/>
</dbReference>
<feature type="domain" description="PAS" evidence="12">
    <location>
        <begin position="322"/>
        <end position="369"/>
    </location>
</feature>
<keyword evidence="15" id="KW-1185">Reference proteome</keyword>
<dbReference type="PROSITE" id="PS50112">
    <property type="entry name" value="PAS"/>
    <property type="match status" value="3"/>
</dbReference>
<evidence type="ECO:0000259" key="13">
    <source>
        <dbReference type="PROSITE" id="PS50113"/>
    </source>
</evidence>
<evidence type="ECO:0000259" key="12">
    <source>
        <dbReference type="PROSITE" id="PS50112"/>
    </source>
</evidence>
<dbReference type="Gene3D" id="3.30.450.20">
    <property type="entry name" value="PAS domain"/>
    <property type="match status" value="3"/>
</dbReference>
<feature type="domain" description="PAC" evidence="13">
    <location>
        <begin position="519"/>
        <end position="571"/>
    </location>
</feature>
<keyword evidence="3 9" id="KW-0597">Phosphoprotein</keyword>
<dbReference type="SUPFAM" id="SSF55781">
    <property type="entry name" value="GAF domain-like"/>
    <property type="match status" value="1"/>
</dbReference>
<dbReference type="InterPro" id="IPR000014">
    <property type="entry name" value="PAS"/>
</dbReference>
<dbReference type="Pfam" id="PF00072">
    <property type="entry name" value="Response_reg"/>
    <property type="match status" value="1"/>
</dbReference>
<organism evidence="14 15">
    <name type="scientific">Geothrix oryzae</name>
    <dbReference type="NCBI Taxonomy" id="2927975"/>
    <lineage>
        <taxon>Bacteria</taxon>
        <taxon>Pseudomonadati</taxon>
        <taxon>Acidobacteriota</taxon>
        <taxon>Holophagae</taxon>
        <taxon>Holophagales</taxon>
        <taxon>Holophagaceae</taxon>
        <taxon>Geothrix</taxon>
    </lineage>
</organism>
<dbReference type="CDD" id="cd00156">
    <property type="entry name" value="REC"/>
    <property type="match status" value="1"/>
</dbReference>
<evidence type="ECO:0000256" key="2">
    <source>
        <dbReference type="ARBA" id="ARBA00012438"/>
    </source>
</evidence>
<dbReference type="InterPro" id="IPR000700">
    <property type="entry name" value="PAS-assoc_C"/>
</dbReference>
<evidence type="ECO:0000256" key="1">
    <source>
        <dbReference type="ARBA" id="ARBA00000085"/>
    </source>
</evidence>
<dbReference type="Gene3D" id="3.30.565.10">
    <property type="entry name" value="Histidine kinase-like ATPase, C-terminal domain"/>
    <property type="match status" value="1"/>
</dbReference>
<accession>A0ABM8DT54</accession>
<feature type="domain" description="PAS" evidence="12">
    <location>
        <begin position="27"/>
        <end position="77"/>
    </location>
</feature>
<dbReference type="InterPro" id="IPR035965">
    <property type="entry name" value="PAS-like_dom_sf"/>
</dbReference>
<evidence type="ECO:0000256" key="6">
    <source>
        <dbReference type="ARBA" id="ARBA00022777"/>
    </source>
</evidence>
<dbReference type="Gene3D" id="3.40.50.2300">
    <property type="match status" value="1"/>
</dbReference>
<dbReference type="Gene3D" id="1.10.287.130">
    <property type="match status" value="1"/>
</dbReference>
<feature type="domain" description="PAC" evidence="13">
    <location>
        <begin position="394"/>
        <end position="444"/>
    </location>
</feature>
<dbReference type="InterPro" id="IPR003594">
    <property type="entry name" value="HATPase_dom"/>
</dbReference>
<evidence type="ECO:0000256" key="9">
    <source>
        <dbReference type="PROSITE-ProRule" id="PRU00169"/>
    </source>
</evidence>
<dbReference type="RefSeq" id="WP_286353905.1">
    <property type="nucleotide sequence ID" value="NZ_AP027079.1"/>
</dbReference>
<dbReference type="InterPro" id="IPR005467">
    <property type="entry name" value="His_kinase_dom"/>
</dbReference>
<comment type="catalytic activity">
    <reaction evidence="1">
        <text>ATP + protein L-histidine = ADP + protein N-phospho-L-histidine.</text>
        <dbReference type="EC" id="2.7.13.3"/>
    </reaction>
</comment>
<dbReference type="PRINTS" id="PR00344">
    <property type="entry name" value="BCTRLSENSOR"/>
</dbReference>
<dbReference type="EC" id="2.7.13.3" evidence="2"/>
<dbReference type="InterPro" id="IPR003661">
    <property type="entry name" value="HisK_dim/P_dom"/>
</dbReference>
<evidence type="ECO:0000313" key="15">
    <source>
        <dbReference type="Proteomes" id="UP001242010"/>
    </source>
</evidence>
<dbReference type="NCBIfam" id="TIGR00229">
    <property type="entry name" value="sensory_box"/>
    <property type="match status" value="3"/>
</dbReference>
<dbReference type="PANTHER" id="PTHR43065">
    <property type="entry name" value="SENSOR HISTIDINE KINASE"/>
    <property type="match status" value="1"/>
</dbReference>
<dbReference type="SMART" id="SM00448">
    <property type="entry name" value="REC"/>
    <property type="match status" value="1"/>
</dbReference>
<dbReference type="PROSITE" id="PS50110">
    <property type="entry name" value="RESPONSE_REGULATORY"/>
    <property type="match status" value="1"/>
</dbReference>
<dbReference type="Pfam" id="PF02518">
    <property type="entry name" value="HATPase_c"/>
    <property type="match status" value="1"/>
</dbReference>
<dbReference type="Proteomes" id="UP001242010">
    <property type="component" value="Chromosome"/>
</dbReference>
<dbReference type="InterPro" id="IPR013767">
    <property type="entry name" value="PAS_fold"/>
</dbReference>
<feature type="domain" description="Histidine kinase" evidence="10">
    <location>
        <begin position="591"/>
        <end position="800"/>
    </location>
</feature>
<keyword evidence="6" id="KW-0418">Kinase</keyword>
<dbReference type="InterPro" id="IPR036097">
    <property type="entry name" value="HisK_dim/P_sf"/>
</dbReference>
<evidence type="ECO:0000313" key="14">
    <source>
        <dbReference type="EMBL" id="BDU70187.1"/>
    </source>
</evidence>
<dbReference type="PROSITE" id="PS50109">
    <property type="entry name" value="HIS_KIN"/>
    <property type="match status" value="1"/>
</dbReference>
<dbReference type="PROSITE" id="PS50113">
    <property type="entry name" value="PAC"/>
    <property type="match status" value="2"/>
</dbReference>
<dbReference type="Pfam" id="PF00989">
    <property type="entry name" value="PAS"/>
    <property type="match status" value="1"/>
</dbReference>
<dbReference type="InterPro" id="IPR001789">
    <property type="entry name" value="Sig_transdc_resp-reg_receiver"/>
</dbReference>
<evidence type="ECO:0000256" key="5">
    <source>
        <dbReference type="ARBA" id="ARBA00022741"/>
    </source>
</evidence>
<keyword evidence="8" id="KW-0902">Two-component regulatory system</keyword>
<dbReference type="SMART" id="SM00091">
    <property type="entry name" value="PAS"/>
    <property type="match status" value="3"/>
</dbReference>
<dbReference type="SUPFAM" id="SSF47384">
    <property type="entry name" value="Homodimeric domain of signal transducing histidine kinase"/>
    <property type="match status" value="1"/>
</dbReference>
<reference evidence="15" key="1">
    <citation type="journal article" date="2023" name="Int. J. Syst. Evol. Microbiol.">
        <title>Mesoterricola silvestris gen. nov., sp. nov., Mesoterricola sediminis sp. nov., Geothrix oryzae sp. nov., Geothrix edaphica sp. nov., Geothrix rubra sp. nov., and Geothrix limicola sp. nov., six novel members of Acidobacteriota isolated from soils.</title>
        <authorList>
            <person name="Itoh H."/>
            <person name="Sugisawa Y."/>
            <person name="Mise K."/>
            <person name="Xu Z."/>
            <person name="Kuniyasu M."/>
            <person name="Ushijima N."/>
            <person name="Kawano K."/>
            <person name="Kobayashi E."/>
            <person name="Shiratori Y."/>
            <person name="Masuda Y."/>
            <person name="Senoo K."/>
        </authorList>
    </citation>
    <scope>NUCLEOTIDE SEQUENCE [LARGE SCALE GENOMIC DNA]</scope>
    <source>
        <strain evidence="15">Red222</strain>
    </source>
</reference>
<proteinExistence type="predicted"/>
<dbReference type="EMBL" id="AP027079">
    <property type="protein sequence ID" value="BDU70187.1"/>
    <property type="molecule type" value="Genomic_DNA"/>
</dbReference>
<dbReference type="CDD" id="cd00082">
    <property type="entry name" value="HisKA"/>
    <property type="match status" value="1"/>
</dbReference>
<gene>
    <name evidence="14" type="ORF">GETHOR_22880</name>
</gene>
<sequence length="939" mass="101340">MPSPDAQDALPDPAGAAGPGGLAELPLDAFPLGITLVDGAGRVLQANAEASRLLGLSRAELELRTLESPLWDLFHADGAPMAAEDLPGLRALREGRRVVEPELGVRRPDGEIIWLSVTAAPLERGRVLITFSDVSDHHRSKAVLAEARQAQEALQKQDLAFREVNSFLATCGSAPGEDFFQSLARFLAGKLGMDFVCIDQLEGDGLRAQTLTVWSDGRFEDNVAYALKGTPCGSVVGETVCCFPAGVAGSFPDDAMLRDLRAESYVGVTLWDHRGHPAGLIAVIGRRPLADPALAESVLKLVAGRAAGELERRQAEAALKESEASYRRQFTDSSAIMLMIDADGGQILDANAAAVAFYGYPRERLVGMSISEINALPAERLAEAMASVRRETGGRFEFQHRLADGSIREVQSSSSRIQLGNREVLHSIVHDITERKRAEKTLREREEQLRVIFETSEAGIILVASDGSVAFANRRMAEMFGVSLQDLIGTPYTNHLHPSEKQVGDERMRQLIQGQVHSVSVERRYLRQDGSEFWGHLSGRRLEHPDGSLDALVGVITDITERKRMEREQLLIEQKIQQSQKMESLGSLAGGVAHDMNNVLGAILGLASAHLENHPVGSPAHGAFSTILKAARRGGEMVKSLLNLARQNPAEQRELDLNAILREEVHLLERTTLAKVRLQLDLAPDLRPVRGDAADLAHAFMNLCVNAVDAMPENGTLTLGTRNLEGGWVEARVEDTGTGMAPEVLEKALDPFFTTKEVGKGTGLGLSLVYSTVKAHGGKMELQSEPGRGTCVILRFPASGVSGEPRESSGPQKIVGGLPSLKVLLVDDDELIQSSIQAILELLGHRVTLAPSGEEALAKLEAGLRPAVVILDMNMPGLGGAGTLPRLRALLPDLPVLLATGRADQTARDLTQAHAGVTLLAKPFSMGDLQRHLEPFTRR</sequence>
<evidence type="ECO:0000256" key="4">
    <source>
        <dbReference type="ARBA" id="ARBA00022679"/>
    </source>
</evidence>
<dbReference type="SMART" id="SM00387">
    <property type="entry name" value="HATPase_c"/>
    <property type="match status" value="1"/>
</dbReference>
<dbReference type="Pfam" id="PF13426">
    <property type="entry name" value="PAS_9"/>
    <property type="match status" value="2"/>
</dbReference>
<dbReference type="InterPro" id="IPR001610">
    <property type="entry name" value="PAC"/>
</dbReference>
<dbReference type="InterPro" id="IPR011006">
    <property type="entry name" value="CheY-like_superfamily"/>
</dbReference>
<keyword evidence="4" id="KW-0808">Transferase</keyword>
<evidence type="ECO:0000259" key="10">
    <source>
        <dbReference type="PROSITE" id="PS50109"/>
    </source>
</evidence>
<dbReference type="SUPFAM" id="SSF52172">
    <property type="entry name" value="CheY-like"/>
    <property type="match status" value="1"/>
</dbReference>
<evidence type="ECO:0000259" key="11">
    <source>
        <dbReference type="PROSITE" id="PS50110"/>
    </source>
</evidence>
<feature type="modified residue" description="4-aspartylphosphate" evidence="9">
    <location>
        <position position="872"/>
    </location>
</feature>
<dbReference type="CDD" id="cd00130">
    <property type="entry name" value="PAS"/>
    <property type="match status" value="3"/>
</dbReference>
<evidence type="ECO:0000256" key="8">
    <source>
        <dbReference type="ARBA" id="ARBA00023012"/>
    </source>
</evidence>
<keyword evidence="7" id="KW-0067">ATP-binding</keyword>
<protein>
    <recommendedName>
        <fullName evidence="2">histidine kinase</fullName>
        <ecNumber evidence="2">2.7.13.3</ecNumber>
    </recommendedName>
</protein>
<dbReference type="SMART" id="SM00388">
    <property type="entry name" value="HisKA"/>
    <property type="match status" value="1"/>
</dbReference>
<dbReference type="InterPro" id="IPR036890">
    <property type="entry name" value="HATPase_C_sf"/>
</dbReference>
<feature type="domain" description="Response regulatory" evidence="11">
    <location>
        <begin position="822"/>
        <end position="937"/>
    </location>
</feature>
<name>A0ABM8DT54_9BACT</name>
<keyword evidence="5" id="KW-0547">Nucleotide-binding</keyword>
<dbReference type="InterPro" id="IPR004358">
    <property type="entry name" value="Sig_transdc_His_kin-like_C"/>
</dbReference>
<dbReference type="SUPFAM" id="SSF55874">
    <property type="entry name" value="ATPase domain of HSP90 chaperone/DNA topoisomerase II/histidine kinase"/>
    <property type="match status" value="1"/>
</dbReference>
<dbReference type="Gene3D" id="3.30.450.40">
    <property type="match status" value="1"/>
</dbReference>
<dbReference type="InterPro" id="IPR029016">
    <property type="entry name" value="GAF-like_dom_sf"/>
</dbReference>
<dbReference type="SUPFAM" id="SSF55785">
    <property type="entry name" value="PYP-like sensor domain (PAS domain)"/>
    <property type="match status" value="3"/>
</dbReference>
<evidence type="ECO:0000256" key="3">
    <source>
        <dbReference type="ARBA" id="ARBA00022553"/>
    </source>
</evidence>
<feature type="domain" description="PAS" evidence="12">
    <location>
        <begin position="445"/>
        <end position="515"/>
    </location>
</feature>
<dbReference type="SMART" id="SM00086">
    <property type="entry name" value="PAC"/>
    <property type="match status" value="3"/>
</dbReference>
<evidence type="ECO:0000256" key="7">
    <source>
        <dbReference type="ARBA" id="ARBA00022840"/>
    </source>
</evidence>